<feature type="transmembrane region" description="Helical" evidence="1">
    <location>
        <begin position="107"/>
        <end position="126"/>
    </location>
</feature>
<keyword evidence="1" id="KW-1133">Transmembrane helix</keyword>
<dbReference type="InterPro" id="IPR019251">
    <property type="entry name" value="DUF2231_TM"/>
</dbReference>
<keyword evidence="1" id="KW-0472">Membrane</keyword>
<evidence type="ECO:0000313" key="3">
    <source>
        <dbReference type="EMBL" id="MBK9297604.1"/>
    </source>
</evidence>
<comment type="caution">
    <text evidence="3">The sequence shown here is derived from an EMBL/GenBank/DDBJ whole genome shotgun (WGS) entry which is preliminary data.</text>
</comment>
<feature type="transmembrane region" description="Helical" evidence="1">
    <location>
        <begin position="66"/>
        <end position="86"/>
    </location>
</feature>
<sequence length="189" mass="20074">MRKFSVRPTLTMKGRTFKGPRGLSGKPSHPPLTDVPIAAYLVAAVFDVISTIAGDGRAWADELWHAGTYLFIAGVIVSVFAALTGLADARDSSEAGTQARRTINTHAAIMVTVTVLALINLAWRLSQFNVADATPVGIAILSVVIALLVSLGATFGGSLVFEYGFNVETAGDHPVWHKSETDVFPGEEH</sequence>
<protein>
    <submittedName>
        <fullName evidence="3">DUF2231 domain-containing protein</fullName>
    </submittedName>
</protein>
<keyword evidence="1" id="KW-0812">Transmembrane</keyword>
<proteinExistence type="predicted"/>
<dbReference type="Proteomes" id="UP000727993">
    <property type="component" value="Unassembled WGS sequence"/>
</dbReference>
<accession>A0A936NEV3</accession>
<dbReference type="EMBL" id="JADJZA010000007">
    <property type="protein sequence ID" value="MBK9297604.1"/>
    <property type="molecule type" value="Genomic_DNA"/>
</dbReference>
<dbReference type="Pfam" id="PF09990">
    <property type="entry name" value="DUF2231"/>
    <property type="match status" value="1"/>
</dbReference>
<gene>
    <name evidence="3" type="ORF">IPN02_12390</name>
</gene>
<evidence type="ECO:0000256" key="1">
    <source>
        <dbReference type="SAM" id="Phobius"/>
    </source>
</evidence>
<dbReference type="AlphaFoldDB" id="A0A936NEV3"/>
<organism evidence="3 4">
    <name type="scientific">Candidatus Neomicrothrix subdominans</name>
    <dbReference type="NCBI Taxonomy" id="2954438"/>
    <lineage>
        <taxon>Bacteria</taxon>
        <taxon>Bacillati</taxon>
        <taxon>Actinomycetota</taxon>
        <taxon>Acidimicrobiia</taxon>
        <taxon>Acidimicrobiales</taxon>
        <taxon>Microthrixaceae</taxon>
        <taxon>Candidatus Neomicrothrix</taxon>
    </lineage>
</organism>
<evidence type="ECO:0000313" key="4">
    <source>
        <dbReference type="Proteomes" id="UP000727993"/>
    </source>
</evidence>
<reference evidence="3 4" key="1">
    <citation type="submission" date="2020-10" db="EMBL/GenBank/DDBJ databases">
        <title>Connecting structure to function with the recovery of over 1000 high-quality activated sludge metagenome-assembled genomes encoding full-length rRNA genes using long-read sequencing.</title>
        <authorList>
            <person name="Singleton C.M."/>
            <person name="Petriglieri F."/>
            <person name="Kristensen J.M."/>
            <person name="Kirkegaard R.H."/>
            <person name="Michaelsen T.Y."/>
            <person name="Andersen M.H."/>
            <person name="Karst S.M."/>
            <person name="Dueholm M.S."/>
            <person name="Nielsen P.H."/>
            <person name="Albertsen M."/>
        </authorList>
    </citation>
    <scope>NUCLEOTIDE SEQUENCE [LARGE SCALE GENOMIC DNA]</scope>
    <source>
        <strain evidence="3">Lyne_18-Q3-R50-59_MAXAC.006</strain>
    </source>
</reference>
<feature type="transmembrane region" description="Helical" evidence="1">
    <location>
        <begin position="138"/>
        <end position="161"/>
    </location>
</feature>
<feature type="domain" description="DUF2231" evidence="2">
    <location>
        <begin position="25"/>
        <end position="168"/>
    </location>
</feature>
<feature type="transmembrane region" description="Helical" evidence="1">
    <location>
        <begin position="35"/>
        <end position="54"/>
    </location>
</feature>
<evidence type="ECO:0000259" key="2">
    <source>
        <dbReference type="Pfam" id="PF09990"/>
    </source>
</evidence>
<name>A0A936NEV3_9ACTN</name>